<dbReference type="InterPro" id="IPR000326">
    <property type="entry name" value="PAP2/HPO"/>
</dbReference>
<dbReference type="PANTHER" id="PTHR14969:SF54">
    <property type="entry name" value="PHOSPHATIDYLGLYCEROPHOSPHATASE B"/>
    <property type="match status" value="1"/>
</dbReference>
<keyword evidence="4" id="KW-0472">Membrane</keyword>
<dbReference type="NCBIfam" id="NF007975">
    <property type="entry name" value="PRK10699.1"/>
    <property type="match status" value="1"/>
</dbReference>
<feature type="transmembrane region" description="Helical" evidence="4">
    <location>
        <begin position="49"/>
        <end position="68"/>
    </location>
</feature>
<dbReference type="STRING" id="465817.ETA_16180"/>
<dbReference type="SMART" id="SM00014">
    <property type="entry name" value="acidPPc"/>
    <property type="match status" value="1"/>
</dbReference>
<dbReference type="CDD" id="cd01610">
    <property type="entry name" value="PAP2_like"/>
    <property type="match status" value="1"/>
</dbReference>
<dbReference type="Gene3D" id="1.20.144.10">
    <property type="entry name" value="Phosphatidic acid phosphatase type 2/haloperoxidase"/>
    <property type="match status" value="1"/>
</dbReference>
<evidence type="ECO:0000313" key="6">
    <source>
        <dbReference type="EMBL" id="CAO96664.1"/>
    </source>
</evidence>
<keyword evidence="7" id="KW-1185">Reference proteome</keyword>
<organism evidence="6 7">
    <name type="scientific">Erwinia tasmaniensis (strain DSM 17950 / CFBP 7177 / CIP 109463 / NCPPB 4357 / Et1/99)</name>
    <dbReference type="NCBI Taxonomy" id="465817"/>
    <lineage>
        <taxon>Bacteria</taxon>
        <taxon>Pseudomonadati</taxon>
        <taxon>Pseudomonadota</taxon>
        <taxon>Gammaproteobacteria</taxon>
        <taxon>Enterobacterales</taxon>
        <taxon>Erwiniaceae</taxon>
        <taxon>Erwinia</taxon>
    </lineage>
</organism>
<evidence type="ECO:0000256" key="3">
    <source>
        <dbReference type="ARBA" id="ARBA00047594"/>
    </source>
</evidence>
<dbReference type="GO" id="GO:0005886">
    <property type="term" value="C:plasma membrane"/>
    <property type="evidence" value="ECO:0007669"/>
    <property type="project" value="TreeGrafter"/>
</dbReference>
<dbReference type="GO" id="GO:0050380">
    <property type="term" value="F:undecaprenyl-diphosphatase activity"/>
    <property type="evidence" value="ECO:0007669"/>
    <property type="project" value="UniProtKB-EC"/>
</dbReference>
<dbReference type="Proteomes" id="UP000001726">
    <property type="component" value="Chromosome"/>
</dbReference>
<dbReference type="PANTHER" id="PTHR14969">
    <property type="entry name" value="SPHINGOSINE-1-PHOSPHATE PHOSPHOHYDROLASE"/>
    <property type="match status" value="1"/>
</dbReference>
<gene>
    <name evidence="6" type="primary">pgpB</name>
    <name evidence="6" type="ordered locus">ETA_16180</name>
</gene>
<feature type="transmembrane region" description="Helical" evidence="4">
    <location>
        <begin position="157"/>
        <end position="179"/>
    </location>
</feature>
<feature type="transmembrane region" description="Helical" evidence="4">
    <location>
        <begin position="186"/>
        <end position="206"/>
    </location>
</feature>
<proteinExistence type="predicted"/>
<feature type="transmembrane region" description="Helical" evidence="4">
    <location>
        <begin position="75"/>
        <end position="92"/>
    </location>
</feature>
<dbReference type="EMBL" id="CU468135">
    <property type="protein sequence ID" value="CAO96664.1"/>
    <property type="molecule type" value="Genomic_DNA"/>
</dbReference>
<dbReference type="EC" id="3.6.1.27" evidence="1"/>
<evidence type="ECO:0000259" key="5">
    <source>
        <dbReference type="SMART" id="SM00014"/>
    </source>
</evidence>
<dbReference type="KEGG" id="eta:ETA_16180"/>
<dbReference type="SUPFAM" id="SSF48317">
    <property type="entry name" value="Acid phosphatase/Vanadium-dependent haloperoxidase"/>
    <property type="match status" value="1"/>
</dbReference>
<sequence>MTGILKRTISGTLLLLVMPLAVMLSGWRWQPVEMGWGHKIVFWFTETVTSPWGALTSVILCGWFLWCMRLSLKSAVILLAIITPTLLIGQYTKSMVKDYVQEPRPYVTWLGENQGIDQRQFYAEKRSQRSEIVREAVRDNNQIPDWLKQHWAFETGFSFPSGHTMFAATWALLGMALLWPRRCYTSVVLLMGWAMMVMGSRLLLGMHWPRDLIVSTLISGVLVTLAALMVQRFCGPHSSLPRKHCDRTRAER</sequence>
<feature type="transmembrane region" description="Helical" evidence="4">
    <location>
        <begin position="12"/>
        <end position="29"/>
    </location>
</feature>
<protein>
    <recommendedName>
        <fullName evidence="1">undecaprenyl-diphosphate phosphatase</fullName>
        <ecNumber evidence="1">3.6.1.27</ecNumber>
    </recommendedName>
    <alternativeName>
        <fullName evidence="2">Undecaprenyl pyrophosphate phosphatase</fullName>
    </alternativeName>
</protein>
<feature type="domain" description="Phosphatidic acid phosphatase type 2/haloperoxidase" evidence="5">
    <location>
        <begin position="77"/>
        <end position="227"/>
    </location>
</feature>
<dbReference type="OrthoDB" id="5586741at2"/>
<dbReference type="Pfam" id="PF01569">
    <property type="entry name" value="PAP2"/>
    <property type="match status" value="1"/>
</dbReference>
<dbReference type="eggNOG" id="COG0671">
    <property type="taxonomic scope" value="Bacteria"/>
</dbReference>
<comment type="catalytic activity">
    <reaction evidence="3">
        <text>di-trans,octa-cis-undecaprenyl diphosphate + H2O = di-trans,octa-cis-undecaprenyl phosphate + phosphate + H(+)</text>
        <dbReference type="Rhea" id="RHEA:28094"/>
        <dbReference type="ChEBI" id="CHEBI:15377"/>
        <dbReference type="ChEBI" id="CHEBI:15378"/>
        <dbReference type="ChEBI" id="CHEBI:43474"/>
        <dbReference type="ChEBI" id="CHEBI:58405"/>
        <dbReference type="ChEBI" id="CHEBI:60392"/>
        <dbReference type="EC" id="3.6.1.27"/>
    </reaction>
</comment>
<dbReference type="AlphaFoldDB" id="B2VKR8"/>
<reference evidence="6 7" key="1">
    <citation type="journal article" date="2008" name="Environ. Microbiol.">
        <title>The genome of Erwinia tasmaniensis strain Et1/99, a non-pathogenic bacterium in the genus Erwinia.</title>
        <authorList>
            <person name="Kube M."/>
            <person name="Migdoll A.M."/>
            <person name="Mueller I."/>
            <person name="Kuhl H."/>
            <person name="Beck A."/>
            <person name="Reinhardt R."/>
            <person name="Geider K."/>
        </authorList>
    </citation>
    <scope>NUCLEOTIDE SEQUENCE [LARGE SCALE GENOMIC DNA]</scope>
    <source>
        <strain evidence="7">DSM 17950 / CFBP 7177 / CIP 109463 / NCPPB 4357 / Et1/99</strain>
    </source>
</reference>
<evidence type="ECO:0000313" key="7">
    <source>
        <dbReference type="Proteomes" id="UP000001726"/>
    </source>
</evidence>
<name>B2VKR8_ERWT9</name>
<keyword evidence="4" id="KW-0812">Transmembrane</keyword>
<feature type="transmembrane region" description="Helical" evidence="4">
    <location>
        <begin position="212"/>
        <end position="234"/>
    </location>
</feature>
<dbReference type="InterPro" id="IPR036938">
    <property type="entry name" value="PAP2/HPO_sf"/>
</dbReference>
<dbReference type="RefSeq" id="WP_012441357.1">
    <property type="nucleotide sequence ID" value="NC_010694.1"/>
</dbReference>
<dbReference type="HOGENOM" id="CLU_083863_0_0_6"/>
<keyword evidence="6" id="KW-0378">Hydrolase</keyword>
<keyword evidence="4" id="KW-1133">Transmembrane helix</keyword>
<evidence type="ECO:0000256" key="4">
    <source>
        <dbReference type="SAM" id="Phobius"/>
    </source>
</evidence>
<evidence type="ECO:0000256" key="2">
    <source>
        <dbReference type="ARBA" id="ARBA00032707"/>
    </source>
</evidence>
<accession>B2VKR8</accession>
<evidence type="ECO:0000256" key="1">
    <source>
        <dbReference type="ARBA" id="ARBA00012374"/>
    </source>
</evidence>